<feature type="compositionally biased region" description="Polar residues" evidence="1">
    <location>
        <begin position="126"/>
        <end position="148"/>
    </location>
</feature>
<dbReference type="STRING" id="670580.A0A1X6MW52"/>
<feature type="compositionally biased region" description="Basic and acidic residues" evidence="1">
    <location>
        <begin position="165"/>
        <end position="176"/>
    </location>
</feature>
<gene>
    <name evidence="3" type="ORF">POSPLADRAFT_1058628</name>
</gene>
<keyword evidence="4" id="KW-1185">Reference proteome</keyword>
<feature type="domain" description="BOD1/SHG1" evidence="2">
    <location>
        <begin position="8"/>
        <end position="104"/>
    </location>
</feature>
<dbReference type="GeneID" id="36326014"/>
<evidence type="ECO:0000259" key="2">
    <source>
        <dbReference type="Pfam" id="PF05205"/>
    </source>
</evidence>
<dbReference type="Proteomes" id="UP000194127">
    <property type="component" value="Unassembled WGS sequence"/>
</dbReference>
<name>A0A1X6MW52_9APHY</name>
<reference evidence="3 4" key="1">
    <citation type="submission" date="2017-04" db="EMBL/GenBank/DDBJ databases">
        <title>Genome Sequence of the Model Brown-Rot Fungus Postia placenta SB12.</title>
        <authorList>
            <consortium name="DOE Joint Genome Institute"/>
            <person name="Gaskell J."/>
            <person name="Kersten P."/>
            <person name="Larrondo L.F."/>
            <person name="Canessa P."/>
            <person name="Martinez D."/>
            <person name="Hibbett D."/>
            <person name="Schmoll M."/>
            <person name="Kubicek C.P."/>
            <person name="Martinez A.T."/>
            <person name="Yadav J."/>
            <person name="Master E."/>
            <person name="Magnuson J.K."/>
            <person name="James T."/>
            <person name="Yaver D."/>
            <person name="Berka R."/>
            <person name="Labutti K."/>
            <person name="Lipzen A."/>
            <person name="Aerts A."/>
            <person name="Barry K."/>
            <person name="Henrissat B."/>
            <person name="Blanchette R."/>
            <person name="Grigoriev I."/>
            <person name="Cullen D."/>
        </authorList>
    </citation>
    <scope>NUCLEOTIDE SEQUENCE [LARGE SCALE GENOMIC DNA]</scope>
    <source>
        <strain evidence="3 4">MAD-698-R-SB12</strain>
    </source>
</reference>
<dbReference type="EMBL" id="KZ110600">
    <property type="protein sequence ID" value="OSX60462.1"/>
    <property type="molecule type" value="Genomic_DNA"/>
</dbReference>
<organism evidence="3 4">
    <name type="scientific">Postia placenta MAD-698-R-SB12</name>
    <dbReference type="NCBI Taxonomy" id="670580"/>
    <lineage>
        <taxon>Eukaryota</taxon>
        <taxon>Fungi</taxon>
        <taxon>Dikarya</taxon>
        <taxon>Basidiomycota</taxon>
        <taxon>Agaricomycotina</taxon>
        <taxon>Agaricomycetes</taxon>
        <taxon>Polyporales</taxon>
        <taxon>Adustoporiaceae</taxon>
        <taxon>Rhodonia</taxon>
    </lineage>
</organism>
<accession>A0A1X6MW52</accession>
<dbReference type="Pfam" id="PF05205">
    <property type="entry name" value="COMPASS-Shg1"/>
    <property type="match status" value="1"/>
</dbReference>
<proteinExistence type="predicted"/>
<evidence type="ECO:0000313" key="3">
    <source>
        <dbReference type="EMBL" id="OSX60462.1"/>
    </source>
</evidence>
<protein>
    <recommendedName>
        <fullName evidence="2">BOD1/SHG1 domain-containing protein</fullName>
    </recommendedName>
</protein>
<sequence length="202" mass="22025">MPILNPTQLVDEFKKSGEYDRLRRELLAQFRDSEGMNTLMTRAEEIAREKLAADQKLQYMPEAIISRELMQELDRYPIVERAVSDLRALSNPTLASGIRASVKAILQRDRNGGLAIDAPRPPAGEVSSTPEIPQSASQAVPTATTATEDSAPHTPIVPAQTDTFPDEKTRAVRFEVDGINGHGEIEQDGSKALATDMSATPG</sequence>
<dbReference type="InterPro" id="IPR055264">
    <property type="entry name" value="BOD1/SHG1_dom"/>
</dbReference>
<feature type="region of interest" description="Disordered" evidence="1">
    <location>
        <begin position="113"/>
        <end position="202"/>
    </location>
</feature>
<dbReference type="OrthoDB" id="5579731at2759"/>
<evidence type="ECO:0000256" key="1">
    <source>
        <dbReference type="SAM" id="MobiDB-lite"/>
    </source>
</evidence>
<dbReference type="RefSeq" id="XP_024337256.1">
    <property type="nucleotide sequence ID" value="XM_024481064.1"/>
</dbReference>
<evidence type="ECO:0000313" key="4">
    <source>
        <dbReference type="Proteomes" id="UP000194127"/>
    </source>
</evidence>
<dbReference type="AlphaFoldDB" id="A0A1X6MW52"/>